<protein>
    <recommendedName>
        <fullName evidence="3">DUF503 domain-containing protein</fullName>
    </recommendedName>
</protein>
<accession>A0A4R2TFK8</accession>
<dbReference type="PANTHER" id="PTHR36441:SF1">
    <property type="entry name" value="DUF503 DOMAIN-CONTAINING PROTEIN"/>
    <property type="match status" value="1"/>
</dbReference>
<dbReference type="RefSeq" id="WP_330571417.1">
    <property type="nucleotide sequence ID" value="NZ_SLYC01000018.1"/>
</dbReference>
<dbReference type="PANTHER" id="PTHR36441">
    <property type="entry name" value="HYPOTHETICAL CYTOSOLIC PROTEIN"/>
    <property type="match status" value="1"/>
</dbReference>
<dbReference type="InterPro" id="IPR007546">
    <property type="entry name" value="DUF503"/>
</dbReference>
<dbReference type="AlphaFoldDB" id="A0A4R2TFK8"/>
<dbReference type="Gene3D" id="3.30.70.1120">
    <property type="entry name" value="TT1725-like"/>
    <property type="match status" value="1"/>
</dbReference>
<evidence type="ECO:0000313" key="1">
    <source>
        <dbReference type="EMBL" id="TCQ02168.1"/>
    </source>
</evidence>
<comment type="caution">
    <text evidence="1">The sequence shown here is derived from an EMBL/GenBank/DDBJ whole genome shotgun (WGS) entry which is preliminary data.</text>
</comment>
<name>A0A4R2TFK8_9FIRM</name>
<proteinExistence type="predicted"/>
<gene>
    <name evidence="1" type="ORF">EDD79_101848</name>
</gene>
<evidence type="ECO:0008006" key="3">
    <source>
        <dbReference type="Google" id="ProtNLM"/>
    </source>
</evidence>
<reference evidence="1 2" key="1">
    <citation type="submission" date="2019-03" db="EMBL/GenBank/DDBJ databases">
        <title>Genomic Encyclopedia of Type Strains, Phase IV (KMG-IV): sequencing the most valuable type-strain genomes for metagenomic binning, comparative biology and taxonomic classification.</title>
        <authorList>
            <person name="Goeker M."/>
        </authorList>
    </citation>
    <scope>NUCLEOTIDE SEQUENCE [LARGE SCALE GENOMIC DNA]</scope>
    <source>
        <strain evidence="1 2">DSM 100013</strain>
    </source>
</reference>
<dbReference type="InterPro" id="IPR036746">
    <property type="entry name" value="TT1725-like_sf"/>
</dbReference>
<sequence>MTLLNKEGKCKMLVGVCSMKLVMYDTDSLKAKRHIIKSVIERIKSRFNVSIAEIGELDKWQLSEIGFCCISNSRRHADEVIQSVINFIERDGRFDITSCEIDIY</sequence>
<keyword evidence="2" id="KW-1185">Reference proteome</keyword>
<dbReference type="EMBL" id="SLYC01000018">
    <property type="protein sequence ID" value="TCQ02168.1"/>
    <property type="molecule type" value="Genomic_DNA"/>
</dbReference>
<dbReference type="SUPFAM" id="SSF103007">
    <property type="entry name" value="Hypothetical protein TT1725"/>
    <property type="match status" value="1"/>
</dbReference>
<evidence type="ECO:0000313" key="2">
    <source>
        <dbReference type="Proteomes" id="UP000295504"/>
    </source>
</evidence>
<dbReference type="Proteomes" id="UP000295504">
    <property type="component" value="Unassembled WGS sequence"/>
</dbReference>
<dbReference type="Pfam" id="PF04456">
    <property type="entry name" value="DUF503"/>
    <property type="match status" value="1"/>
</dbReference>
<organism evidence="1 2">
    <name type="scientific">Serpentinicella alkaliphila</name>
    <dbReference type="NCBI Taxonomy" id="1734049"/>
    <lineage>
        <taxon>Bacteria</taxon>
        <taxon>Bacillati</taxon>
        <taxon>Bacillota</taxon>
        <taxon>Clostridia</taxon>
        <taxon>Peptostreptococcales</taxon>
        <taxon>Natronincolaceae</taxon>
        <taxon>Serpentinicella</taxon>
    </lineage>
</organism>